<dbReference type="InterPro" id="IPR019251">
    <property type="entry name" value="DUF2231_TM"/>
</dbReference>
<proteinExistence type="predicted"/>
<evidence type="ECO:0000313" key="4">
    <source>
        <dbReference type="Proteomes" id="UP001180536"/>
    </source>
</evidence>
<feature type="transmembrane region" description="Helical" evidence="1">
    <location>
        <begin position="34"/>
        <end position="55"/>
    </location>
</feature>
<keyword evidence="1" id="KW-1133">Transmembrane helix</keyword>
<keyword evidence="1" id="KW-0812">Transmembrane</keyword>
<evidence type="ECO:0000256" key="1">
    <source>
        <dbReference type="SAM" id="Phobius"/>
    </source>
</evidence>
<evidence type="ECO:0000259" key="2">
    <source>
        <dbReference type="Pfam" id="PF09990"/>
    </source>
</evidence>
<dbReference type="Proteomes" id="UP001180536">
    <property type="component" value="Unassembled WGS sequence"/>
</dbReference>
<dbReference type="RefSeq" id="WP_056875142.1">
    <property type="nucleotide sequence ID" value="NZ_JAVDXQ010000005.1"/>
</dbReference>
<keyword evidence="1" id="KW-0472">Membrane</keyword>
<evidence type="ECO:0000313" key="3">
    <source>
        <dbReference type="EMBL" id="MDR7298287.1"/>
    </source>
</evidence>
<dbReference type="EMBL" id="JAVDXQ010000005">
    <property type="protein sequence ID" value="MDR7298287.1"/>
    <property type="molecule type" value="Genomic_DNA"/>
</dbReference>
<name>A0ABU1ZCD8_9BURK</name>
<feature type="domain" description="DUF2231" evidence="2">
    <location>
        <begin position="2"/>
        <end position="117"/>
    </location>
</feature>
<sequence>MHAVIAFSALPLFIGALLSDWAYTSSFQLQWANFSSWLIAGGLLVAGLALLWGIVDVLRGAERRRRGTVYLLLLLATCVIGFVNALVHARDGWAAMPTGLVLSAVVAALAAAASAVGLAGWRRGAA</sequence>
<reference evidence="3 4" key="1">
    <citation type="submission" date="2023-07" db="EMBL/GenBank/DDBJ databases">
        <title>Sorghum-associated microbial communities from plants grown in Nebraska, USA.</title>
        <authorList>
            <person name="Schachtman D."/>
        </authorList>
    </citation>
    <scope>NUCLEOTIDE SEQUENCE [LARGE SCALE GENOMIC DNA]</scope>
    <source>
        <strain evidence="3 4">BE310</strain>
    </source>
</reference>
<organism evidence="3 4">
    <name type="scientific">Pelomonas aquatica</name>
    <dbReference type="NCBI Taxonomy" id="431058"/>
    <lineage>
        <taxon>Bacteria</taxon>
        <taxon>Pseudomonadati</taxon>
        <taxon>Pseudomonadota</taxon>
        <taxon>Betaproteobacteria</taxon>
        <taxon>Burkholderiales</taxon>
        <taxon>Sphaerotilaceae</taxon>
        <taxon>Roseateles</taxon>
    </lineage>
</organism>
<dbReference type="Pfam" id="PF09990">
    <property type="entry name" value="DUF2231"/>
    <property type="match status" value="1"/>
</dbReference>
<feature type="transmembrane region" description="Helical" evidence="1">
    <location>
        <begin position="67"/>
        <end position="87"/>
    </location>
</feature>
<keyword evidence="4" id="KW-1185">Reference proteome</keyword>
<gene>
    <name evidence="3" type="ORF">J2X16_003650</name>
</gene>
<comment type="caution">
    <text evidence="3">The sequence shown here is derived from an EMBL/GenBank/DDBJ whole genome shotgun (WGS) entry which is preliminary data.</text>
</comment>
<accession>A0ABU1ZCD8</accession>
<protein>
    <submittedName>
        <fullName evidence="3">Membrane protein</fullName>
    </submittedName>
</protein>
<feature type="transmembrane region" description="Helical" evidence="1">
    <location>
        <begin position="99"/>
        <end position="121"/>
    </location>
</feature>